<keyword evidence="1" id="KW-0472">Membrane</keyword>
<proteinExistence type="predicted"/>
<dbReference type="EMBL" id="BAABJZ010000024">
    <property type="protein sequence ID" value="GAA4884080.1"/>
    <property type="molecule type" value="Genomic_DNA"/>
</dbReference>
<keyword evidence="1" id="KW-0812">Transmembrane</keyword>
<name>A0ABP9EV74_9GAMM</name>
<reference evidence="3" key="1">
    <citation type="journal article" date="2019" name="Int. J. Syst. Evol. Microbiol.">
        <title>The Global Catalogue of Microorganisms (GCM) 10K type strain sequencing project: providing services to taxonomists for standard genome sequencing and annotation.</title>
        <authorList>
            <consortium name="The Broad Institute Genomics Platform"/>
            <consortium name="The Broad Institute Genome Sequencing Center for Infectious Disease"/>
            <person name="Wu L."/>
            <person name="Ma J."/>
        </authorList>
    </citation>
    <scope>NUCLEOTIDE SEQUENCE [LARGE SCALE GENOMIC DNA]</scope>
    <source>
        <strain evidence="3">JCM 18401</strain>
    </source>
</reference>
<keyword evidence="1" id="KW-1133">Transmembrane helix</keyword>
<comment type="caution">
    <text evidence="2">The sequence shown here is derived from an EMBL/GenBank/DDBJ whole genome shotgun (WGS) entry which is preliminary data.</text>
</comment>
<evidence type="ECO:0000313" key="3">
    <source>
        <dbReference type="Proteomes" id="UP001499988"/>
    </source>
</evidence>
<accession>A0ABP9EV74</accession>
<feature type="transmembrane region" description="Helical" evidence="1">
    <location>
        <begin position="7"/>
        <end position="25"/>
    </location>
</feature>
<organism evidence="2 3">
    <name type="scientific">Ferrimonas pelagia</name>
    <dbReference type="NCBI Taxonomy" id="1177826"/>
    <lineage>
        <taxon>Bacteria</taxon>
        <taxon>Pseudomonadati</taxon>
        <taxon>Pseudomonadota</taxon>
        <taxon>Gammaproteobacteria</taxon>
        <taxon>Alteromonadales</taxon>
        <taxon>Ferrimonadaceae</taxon>
        <taxon>Ferrimonas</taxon>
    </lineage>
</organism>
<evidence type="ECO:0000256" key="1">
    <source>
        <dbReference type="SAM" id="Phobius"/>
    </source>
</evidence>
<dbReference type="RefSeq" id="WP_345335026.1">
    <property type="nucleotide sequence ID" value="NZ_BAABJZ010000024.1"/>
</dbReference>
<keyword evidence="3" id="KW-1185">Reference proteome</keyword>
<gene>
    <name evidence="2" type="ORF">GCM10023333_17980</name>
</gene>
<evidence type="ECO:0000313" key="2">
    <source>
        <dbReference type="EMBL" id="GAA4884080.1"/>
    </source>
</evidence>
<evidence type="ECO:0008006" key="4">
    <source>
        <dbReference type="Google" id="ProtNLM"/>
    </source>
</evidence>
<dbReference type="Proteomes" id="UP001499988">
    <property type="component" value="Unassembled WGS sequence"/>
</dbReference>
<protein>
    <recommendedName>
        <fullName evidence="4">TAT leader-containing periplasmic protein</fullName>
    </recommendedName>
</protein>
<sequence>MERRQFIYGTLASATALSLGIAFWPEPVSIPAPLDEAQQWLFVALIPVVLEGAAPAQRLEQQAPRIAVAVADLIATLPPGVRQQLAQLLGLLQQKLGRLVLTGSMLPLAEQQPTLLSQLLDDWRFHFLELIRTAYAGLRDPIMAVWYGDPANWSALNYQPPSLGGAR</sequence>